<dbReference type="Pfam" id="PF15455">
    <property type="entry name" value="Pro-rich_19"/>
    <property type="match status" value="1"/>
</dbReference>
<dbReference type="AlphaFoldDB" id="A0AAV3A175"/>
<dbReference type="Proteomes" id="UP001181693">
    <property type="component" value="Unassembled WGS sequence"/>
</dbReference>
<accession>A0AAV3A175</accession>
<evidence type="ECO:0000256" key="1">
    <source>
        <dbReference type="SAM" id="MobiDB-lite"/>
    </source>
</evidence>
<name>A0AAV3A175_PYXAD</name>
<proteinExistence type="predicted"/>
<dbReference type="PANTHER" id="PTHR37346">
    <property type="entry name" value="PROLINE-RICH PROTEIN 19"/>
    <property type="match status" value="1"/>
</dbReference>
<organism evidence="2 3">
    <name type="scientific">Pyxicephalus adspersus</name>
    <name type="common">African bullfrog</name>
    <dbReference type="NCBI Taxonomy" id="30357"/>
    <lineage>
        <taxon>Eukaryota</taxon>
        <taxon>Metazoa</taxon>
        <taxon>Chordata</taxon>
        <taxon>Craniata</taxon>
        <taxon>Vertebrata</taxon>
        <taxon>Euteleostomi</taxon>
        <taxon>Amphibia</taxon>
        <taxon>Batrachia</taxon>
        <taxon>Anura</taxon>
        <taxon>Neobatrachia</taxon>
        <taxon>Ranoidea</taxon>
        <taxon>Pyxicephalidae</taxon>
        <taxon>Pyxicephalinae</taxon>
        <taxon>Pyxicephalus</taxon>
    </lineage>
</organism>
<feature type="compositionally biased region" description="Basic and acidic residues" evidence="1">
    <location>
        <begin position="138"/>
        <end position="159"/>
    </location>
</feature>
<gene>
    <name evidence="2" type="ORF">GDO54_003334</name>
</gene>
<evidence type="ECO:0000313" key="2">
    <source>
        <dbReference type="EMBL" id="DBA15878.1"/>
    </source>
</evidence>
<comment type="caution">
    <text evidence="2">The sequence shown here is derived from an EMBL/GenBank/DDBJ whole genome shotgun (WGS) entry which is preliminary data.</text>
</comment>
<feature type="region of interest" description="Disordered" evidence="1">
    <location>
        <begin position="138"/>
        <end position="209"/>
    </location>
</feature>
<dbReference type="InterPro" id="IPR029355">
    <property type="entry name" value="Pro-rich_19"/>
</dbReference>
<protein>
    <submittedName>
        <fullName evidence="2">Uncharacterized protein</fullName>
    </submittedName>
</protein>
<feature type="region of interest" description="Disordered" evidence="1">
    <location>
        <begin position="312"/>
        <end position="338"/>
    </location>
</feature>
<reference evidence="2" key="1">
    <citation type="thesis" date="2020" institute="ProQuest LLC" country="789 East Eisenhower Parkway, Ann Arbor, MI, USA">
        <title>Comparative Genomics and Chromosome Evolution.</title>
        <authorList>
            <person name="Mudd A.B."/>
        </authorList>
    </citation>
    <scope>NUCLEOTIDE SEQUENCE</scope>
    <source>
        <strain evidence="2">1538</strain>
        <tissue evidence="2">Blood</tissue>
    </source>
</reference>
<sequence length="681" mass="77443">MNPQNSLPSVKGSQPIPSSAGLQSELISIDQGKICEKNINRLIKIKRRKTKKERNINKFKTQETFQKKGWPQNYVQRRDGSSNTHGPKIAPHPLVNKPFISKQVFITQDRLIQHQGIFDHEVKSVNIKRFVKESMDVEAAKKDSATDNLRRTPMGHKELSLGLLLTPEGKDQEEIPSNPKSSEPLSSRAADRGKTGTQVPQPEPNVGVDKKISTLVIQGSGSRHQSPLSGGRTGTFPEELQEAPVHEAAESINNMLNLRNLFPGRNLVSEIRQSIMEKVKELSGTRSNLSSQSVERKPDFICRVDTSAKYKFGHGSGSGTDVRKTTQRPQGPMQSTPFRFMHLPRDSPDHMVRPEQGHQIPKQVLHEPVKSRYDLPLQQHSILAENSPHLVTVQLPSEGFRPNRQDKDVLTHYRECRHRPNTHSPQVRWTIARDDLGYSQNTNKTNIKWDGSQKMIDQGWLPGKPFQDISTEHSNISEPRFRSSSSRENQPSFEVLHNLFGRNVHHSPITEIFGVPPIESRACHTGISSHQLKFRKSFESHHIRPEKHGVKVDRFQDPLEFKRIKNYMSSPLETDMDSAHDIFCNRSSQKQRNISSDHRLLSSSPSLREATGVVGKLDTEWHSEDSWPHRTSHQYSQWTKRPIVMPSTSAQQGNSFVSHSYGRTQDPASPETWVFPRMKLY</sequence>
<dbReference type="PANTHER" id="PTHR37346:SF1">
    <property type="entry name" value="PROLINE-RICH PROTEIN 19"/>
    <property type="match status" value="1"/>
</dbReference>
<keyword evidence="3" id="KW-1185">Reference proteome</keyword>
<feature type="compositionally biased region" description="Polar residues" evidence="1">
    <location>
        <begin position="327"/>
        <end position="337"/>
    </location>
</feature>
<evidence type="ECO:0000313" key="3">
    <source>
        <dbReference type="Proteomes" id="UP001181693"/>
    </source>
</evidence>
<dbReference type="EMBL" id="DYDO01000011">
    <property type="protein sequence ID" value="DBA15878.1"/>
    <property type="molecule type" value="Genomic_DNA"/>
</dbReference>